<protein>
    <submittedName>
        <fullName evidence="3">Predicted oxidoreductase</fullName>
    </submittedName>
</protein>
<proteinExistence type="predicted"/>
<dbReference type="GO" id="GO:0016491">
    <property type="term" value="F:oxidoreductase activity"/>
    <property type="evidence" value="ECO:0007669"/>
    <property type="project" value="UniProtKB-KW"/>
</dbReference>
<dbReference type="STRING" id="1465490.SAMN05444277_102309"/>
<evidence type="ECO:0000313" key="4">
    <source>
        <dbReference type="Proteomes" id="UP000199031"/>
    </source>
</evidence>
<evidence type="ECO:0000256" key="1">
    <source>
        <dbReference type="ARBA" id="ARBA00023002"/>
    </source>
</evidence>
<dbReference type="FunFam" id="3.20.20.100:FF:000004">
    <property type="entry name" value="Oxidoreductase, aldo/keto reductase"/>
    <property type="match status" value="1"/>
</dbReference>
<name>A0A1I5TWE3_9BACT</name>
<dbReference type="AlphaFoldDB" id="A0A1I5TWE3"/>
<dbReference type="SUPFAM" id="SSF51430">
    <property type="entry name" value="NAD(P)-linked oxidoreductase"/>
    <property type="match status" value="1"/>
</dbReference>
<dbReference type="Proteomes" id="UP000199031">
    <property type="component" value="Unassembled WGS sequence"/>
</dbReference>
<reference evidence="3 4" key="1">
    <citation type="submission" date="2016-10" db="EMBL/GenBank/DDBJ databases">
        <authorList>
            <person name="de Groot N.N."/>
        </authorList>
    </citation>
    <scope>NUCLEOTIDE SEQUENCE [LARGE SCALE GENOMIC DNA]</scope>
    <source>
        <strain evidence="3 4">DSM 28286</strain>
    </source>
</reference>
<keyword evidence="4" id="KW-1185">Reference proteome</keyword>
<dbReference type="GO" id="GO:0005829">
    <property type="term" value="C:cytosol"/>
    <property type="evidence" value="ECO:0007669"/>
    <property type="project" value="UniProtKB-ARBA"/>
</dbReference>
<feature type="domain" description="NADP-dependent oxidoreductase" evidence="2">
    <location>
        <begin position="16"/>
        <end position="321"/>
    </location>
</feature>
<gene>
    <name evidence="3" type="ORF">SAMN05444277_102309</name>
</gene>
<dbReference type="EMBL" id="FOXQ01000002">
    <property type="protein sequence ID" value="SFP86636.1"/>
    <property type="molecule type" value="Genomic_DNA"/>
</dbReference>
<dbReference type="InterPro" id="IPR050523">
    <property type="entry name" value="AKR_Detox_Biosynth"/>
</dbReference>
<dbReference type="Gene3D" id="3.20.20.100">
    <property type="entry name" value="NADP-dependent oxidoreductase domain"/>
    <property type="match status" value="1"/>
</dbReference>
<dbReference type="Pfam" id="PF00248">
    <property type="entry name" value="Aldo_ket_red"/>
    <property type="match status" value="1"/>
</dbReference>
<dbReference type="OrthoDB" id="9773828at2"/>
<keyword evidence="1" id="KW-0560">Oxidoreductase</keyword>
<accession>A0A1I5TWE3</accession>
<dbReference type="PANTHER" id="PTHR43364:SF4">
    <property type="entry name" value="NAD(P)-LINKED OXIDOREDUCTASE SUPERFAMILY PROTEIN"/>
    <property type="match status" value="1"/>
</dbReference>
<dbReference type="InterPro" id="IPR036812">
    <property type="entry name" value="NAD(P)_OxRdtase_dom_sf"/>
</dbReference>
<dbReference type="InterPro" id="IPR023210">
    <property type="entry name" value="NADP_OxRdtase_dom"/>
</dbReference>
<organism evidence="3 4">
    <name type="scientific">Parafilimonas terrae</name>
    <dbReference type="NCBI Taxonomy" id="1465490"/>
    <lineage>
        <taxon>Bacteria</taxon>
        <taxon>Pseudomonadati</taxon>
        <taxon>Bacteroidota</taxon>
        <taxon>Chitinophagia</taxon>
        <taxon>Chitinophagales</taxon>
        <taxon>Chitinophagaceae</taxon>
        <taxon>Parafilimonas</taxon>
    </lineage>
</organism>
<dbReference type="RefSeq" id="WP_090656112.1">
    <property type="nucleotide sequence ID" value="NZ_FOXQ01000002.1"/>
</dbReference>
<evidence type="ECO:0000259" key="2">
    <source>
        <dbReference type="Pfam" id="PF00248"/>
    </source>
</evidence>
<dbReference type="PANTHER" id="PTHR43364">
    <property type="entry name" value="NADH-SPECIFIC METHYLGLYOXAL REDUCTASE-RELATED"/>
    <property type="match status" value="1"/>
</dbReference>
<evidence type="ECO:0000313" key="3">
    <source>
        <dbReference type="EMBL" id="SFP86636.1"/>
    </source>
</evidence>
<sequence length="331" mass="37135">MEYRNLGDSDLQVSVITFGAWAAGGWMWGGTERSEAVKAIKAAYDLGVTSIDTAPIYGQGTSEEITGEAIKGIPRDKVQILTKYGMRWNETKGAFAFKSKNNNGEDIDIYKYAGKESVIKECEDSLKRLGTDYIDLYQIHWPDVTTPIQETMEAVAKLIEQGKVRYAGVCNYNVEQMQEANKYINLVSNQVPYSMVKRDIEKDVVPYCIEHNKSILAYSPLERGLLTGKMKPGHHFAEGDHRAGLYFFKDENLKRTDAFLEKIKPLAEEKKASLGQLVIRWTIEQPGITIALVGARNEKQAVQNAAAINIQLSKDEISFITAELNKLELIK</sequence>